<evidence type="ECO:0000313" key="3">
    <source>
        <dbReference type="Proteomes" id="UP001152607"/>
    </source>
</evidence>
<dbReference type="EMBL" id="CAOQHR010000002">
    <property type="protein sequence ID" value="CAI6329040.1"/>
    <property type="molecule type" value="Genomic_DNA"/>
</dbReference>
<evidence type="ECO:0000256" key="1">
    <source>
        <dbReference type="SAM" id="MobiDB-lite"/>
    </source>
</evidence>
<accession>A0A9W4U8L6</accession>
<dbReference type="OrthoDB" id="3792666at2759"/>
<organism evidence="2 3">
    <name type="scientific">Periconia digitata</name>
    <dbReference type="NCBI Taxonomy" id="1303443"/>
    <lineage>
        <taxon>Eukaryota</taxon>
        <taxon>Fungi</taxon>
        <taxon>Dikarya</taxon>
        <taxon>Ascomycota</taxon>
        <taxon>Pezizomycotina</taxon>
        <taxon>Dothideomycetes</taxon>
        <taxon>Pleosporomycetidae</taxon>
        <taxon>Pleosporales</taxon>
        <taxon>Massarineae</taxon>
        <taxon>Periconiaceae</taxon>
        <taxon>Periconia</taxon>
    </lineage>
</organism>
<evidence type="ECO:0000313" key="2">
    <source>
        <dbReference type="EMBL" id="CAI6329040.1"/>
    </source>
</evidence>
<feature type="region of interest" description="Disordered" evidence="1">
    <location>
        <begin position="139"/>
        <end position="169"/>
    </location>
</feature>
<keyword evidence="3" id="KW-1185">Reference proteome</keyword>
<dbReference type="AlphaFoldDB" id="A0A9W4U8L6"/>
<sequence>MSTTSRTYNGFHHLNRIFTCARKSPIRVSLPPLPPQWLTIPQHRTLRLYPLLKLKNTVGAHPLLELHRYEPPKLEDTEQRINLYSDKKKLVAANITLAEAYSRVQPGHILYPLKLPPDQREMKNLDAMRQHNLPDTYNKYIMGEPKPGPPPKKKKGNGPPPPPDFNTHYQHQGFKTIPFGGKMMTDIWLVENQLSKAHRFLEARHPVEMQFRVPGVPLRTGTRAQKRYSVTPELNPDRLQDWRWLHSHLPYLHPDFILRGMPPGTSFWVTPHTTGSTLYMVFGPPGTTKFNGDEKLNETKSLLALKIRLGHQPNLPQRFRELLVEGGNTGYSTEPRQQLPITMIKGRLDSITHGMEQKSALDKRYMVSKSPKHSWVKQKVASYRN</sequence>
<proteinExistence type="predicted"/>
<dbReference type="Proteomes" id="UP001152607">
    <property type="component" value="Unassembled WGS sequence"/>
</dbReference>
<reference evidence="2" key="1">
    <citation type="submission" date="2023-01" db="EMBL/GenBank/DDBJ databases">
        <authorList>
            <person name="Van Ghelder C."/>
            <person name="Rancurel C."/>
        </authorList>
    </citation>
    <scope>NUCLEOTIDE SEQUENCE</scope>
    <source>
        <strain evidence="2">CNCM I-4278</strain>
    </source>
</reference>
<gene>
    <name evidence="2" type="ORF">PDIGIT_LOCUS4064</name>
</gene>
<comment type="caution">
    <text evidence="2">The sequence shown here is derived from an EMBL/GenBank/DDBJ whole genome shotgun (WGS) entry which is preliminary data.</text>
</comment>
<name>A0A9W4U8L6_9PLEO</name>
<protein>
    <submittedName>
        <fullName evidence="2">Uncharacterized protein</fullName>
    </submittedName>
</protein>